<gene>
    <name evidence="2" type="ORF">GK108_10685</name>
</gene>
<name>A0A6L9LA92_9BACT</name>
<feature type="signal peptide" evidence="1">
    <location>
        <begin position="1"/>
        <end position="17"/>
    </location>
</feature>
<proteinExistence type="predicted"/>
<evidence type="ECO:0000313" key="2">
    <source>
        <dbReference type="EMBL" id="NDU95338.1"/>
    </source>
</evidence>
<organism evidence="2 3">
    <name type="scientific">Spirosoma terrae</name>
    <dbReference type="NCBI Taxonomy" id="1968276"/>
    <lineage>
        <taxon>Bacteria</taxon>
        <taxon>Pseudomonadati</taxon>
        <taxon>Bacteroidota</taxon>
        <taxon>Cytophagia</taxon>
        <taxon>Cytophagales</taxon>
        <taxon>Cytophagaceae</taxon>
        <taxon>Spirosoma</taxon>
    </lineage>
</organism>
<dbReference type="EMBL" id="JAAFZH010000004">
    <property type="protein sequence ID" value="NDU95338.1"/>
    <property type="molecule type" value="Genomic_DNA"/>
</dbReference>
<evidence type="ECO:0000313" key="3">
    <source>
        <dbReference type="Proteomes" id="UP000474175"/>
    </source>
</evidence>
<keyword evidence="3" id="KW-1185">Reference proteome</keyword>
<evidence type="ECO:0008006" key="4">
    <source>
        <dbReference type="Google" id="ProtNLM"/>
    </source>
</evidence>
<reference evidence="2 3" key="1">
    <citation type="submission" date="2020-02" db="EMBL/GenBank/DDBJ databases">
        <title>Draft genome sequence of two Spirosoma agri KCTC 52727 and Spirosoma terrae KCTC 52035.</title>
        <authorList>
            <person name="Rojas J."/>
            <person name="Ambika Manirajan B."/>
            <person name="Suarez C."/>
            <person name="Ratering S."/>
            <person name="Schnell S."/>
        </authorList>
    </citation>
    <scope>NUCLEOTIDE SEQUENCE [LARGE SCALE GENOMIC DNA]</scope>
    <source>
        <strain evidence="2 3">KCTC 52035</strain>
    </source>
</reference>
<accession>A0A6L9LA92</accession>
<dbReference type="RefSeq" id="WP_163947166.1">
    <property type="nucleotide sequence ID" value="NZ_JAAFZH010000004.1"/>
</dbReference>
<keyword evidence="1" id="KW-0732">Signal</keyword>
<protein>
    <recommendedName>
        <fullName evidence="4">DUF4412 domain-containing protein</fullName>
    </recommendedName>
</protein>
<sequence>MKSLLVVLMLCVQLAMAQSFTAETSDIYVGESNTEFYGSINILSGTLKKSDKLAIYAETGRKFSATITKMSLLDQPKKEVNEVQSGSVAFIEFKTTDDATTGKDYLRKGYKVYPYTFNPVEKSAPISSTTSKGNFSCTLDGKPFTAKVAYKGASLFRKGVKNYTEKPYLQLQFSSTMSPDDRVLTIQIFNPKESPFTYTVKDMEVNFSGATDGKADHTTLFGFVNGKGDTAFKVEITKWQTGADKATISGKVSGKLNEIKLLGTARTYNTFENGTFENIEVELIKNQPDLKQMMKEAGAKF</sequence>
<comment type="caution">
    <text evidence="2">The sequence shown here is derived from an EMBL/GenBank/DDBJ whole genome shotgun (WGS) entry which is preliminary data.</text>
</comment>
<dbReference type="Proteomes" id="UP000474175">
    <property type="component" value="Unassembled WGS sequence"/>
</dbReference>
<feature type="chain" id="PRO_5026771498" description="DUF4412 domain-containing protein" evidence="1">
    <location>
        <begin position="18"/>
        <end position="301"/>
    </location>
</feature>
<dbReference type="AlphaFoldDB" id="A0A6L9LA92"/>
<evidence type="ECO:0000256" key="1">
    <source>
        <dbReference type="SAM" id="SignalP"/>
    </source>
</evidence>